<dbReference type="PANTHER" id="PTHR33064">
    <property type="entry name" value="POL PROTEIN"/>
    <property type="match status" value="1"/>
</dbReference>
<dbReference type="InterPro" id="IPR000477">
    <property type="entry name" value="RT_dom"/>
</dbReference>
<dbReference type="Proteomes" id="UP000051530">
    <property type="component" value="Unassembled WGS sequence"/>
</dbReference>
<accession>A0A0R0LSC2</accession>
<proteinExistence type="predicted"/>
<sequence>MIEKFLANGIIRKSNSPLNSRLRLVPKKDGTARVCLDFRPLNLRTIKDRYPLPRIDDILDRMNCSSVSSTLDATSGYYQINLSEQSKPLTAFSFNRGHYEFNKMAMGLCNAPATFQRLMDSIFPADMYNFVLPYLDDLIVFSKNKLEHQSHLKQVFEVLKNAKIFFNMDKCHLFKDELIIFGNLISKGSIKPDPDKIKSILAHKLPSTAKELRSFLGIVNFCREYIPKITDITKILYELLKGTRPKSDSKITHTKESKKAFINIKQIIASNLERAQPDLSKPFILTTDAS</sequence>
<dbReference type="CDD" id="cd01647">
    <property type="entry name" value="RT_LTR"/>
    <property type="match status" value="1"/>
</dbReference>
<dbReference type="InterPro" id="IPR051320">
    <property type="entry name" value="Viral_Replic_Matur_Polypro"/>
</dbReference>
<organism evidence="2 3">
    <name type="scientific">Pseudoloma neurophilia</name>
    <dbReference type="NCBI Taxonomy" id="146866"/>
    <lineage>
        <taxon>Eukaryota</taxon>
        <taxon>Fungi</taxon>
        <taxon>Fungi incertae sedis</taxon>
        <taxon>Microsporidia</taxon>
        <taxon>Pseudoloma</taxon>
    </lineage>
</organism>
<evidence type="ECO:0000313" key="2">
    <source>
        <dbReference type="EMBL" id="KRH92168.1"/>
    </source>
</evidence>
<dbReference type="OrthoDB" id="5920460at2759"/>
<name>A0A0R0LSC2_9MICR</name>
<dbReference type="PROSITE" id="PS50878">
    <property type="entry name" value="RT_POL"/>
    <property type="match status" value="1"/>
</dbReference>
<dbReference type="SUPFAM" id="SSF56672">
    <property type="entry name" value="DNA/RNA polymerases"/>
    <property type="match status" value="1"/>
</dbReference>
<dbReference type="Gene3D" id="3.10.10.10">
    <property type="entry name" value="HIV Type 1 Reverse Transcriptase, subunit A, domain 1"/>
    <property type="match status" value="1"/>
</dbReference>
<dbReference type="Gene3D" id="3.30.70.270">
    <property type="match status" value="2"/>
</dbReference>
<evidence type="ECO:0000259" key="1">
    <source>
        <dbReference type="PROSITE" id="PS50878"/>
    </source>
</evidence>
<evidence type="ECO:0000313" key="3">
    <source>
        <dbReference type="Proteomes" id="UP000051530"/>
    </source>
</evidence>
<gene>
    <name evidence="2" type="ORF">M153_10425000872</name>
</gene>
<feature type="domain" description="Reverse transcriptase" evidence="1">
    <location>
        <begin position="6"/>
        <end position="185"/>
    </location>
</feature>
<protein>
    <submittedName>
        <fullName evidence="2">Putative LTR transposable element</fullName>
    </submittedName>
</protein>
<dbReference type="VEuPathDB" id="MicrosporidiaDB:M153_10425000872"/>
<comment type="caution">
    <text evidence="2">The sequence shown here is derived from an EMBL/GenBank/DDBJ whole genome shotgun (WGS) entry which is preliminary data.</text>
</comment>
<reference evidence="2 3" key="1">
    <citation type="submission" date="2015-07" db="EMBL/GenBank/DDBJ databases">
        <title>The genome of Pseudoloma neurophilia, a relevant intracellular parasite of the zebrafish.</title>
        <authorList>
            <person name="Ndikumana S."/>
            <person name="Pelin A."/>
            <person name="Sanders J."/>
            <person name="Corradi N."/>
        </authorList>
    </citation>
    <scope>NUCLEOTIDE SEQUENCE [LARGE SCALE GENOMIC DNA]</scope>
    <source>
        <strain evidence="2 3">MK1</strain>
    </source>
</reference>
<keyword evidence="3" id="KW-1185">Reference proteome</keyword>
<dbReference type="EMBL" id="LGUB01001147">
    <property type="protein sequence ID" value="KRH92168.1"/>
    <property type="molecule type" value="Genomic_DNA"/>
</dbReference>
<dbReference type="InterPro" id="IPR043502">
    <property type="entry name" value="DNA/RNA_pol_sf"/>
</dbReference>
<feature type="non-terminal residue" evidence="2">
    <location>
        <position position="290"/>
    </location>
</feature>
<dbReference type="AlphaFoldDB" id="A0A0R0LSC2"/>
<dbReference type="InterPro" id="IPR043128">
    <property type="entry name" value="Rev_trsase/Diguanyl_cyclase"/>
</dbReference>
<dbReference type="FunFam" id="3.30.70.270:FF:000020">
    <property type="entry name" value="Transposon Tf2-6 polyprotein-like Protein"/>
    <property type="match status" value="1"/>
</dbReference>
<dbReference type="Pfam" id="PF00078">
    <property type="entry name" value="RVT_1"/>
    <property type="match status" value="1"/>
</dbReference>
<dbReference type="PANTHER" id="PTHR33064:SF37">
    <property type="entry name" value="RIBONUCLEASE H"/>
    <property type="match status" value="1"/>
</dbReference>